<feature type="transmembrane region" description="Helical" evidence="1">
    <location>
        <begin position="12"/>
        <end position="28"/>
    </location>
</feature>
<organism evidence="2 3">
    <name type="scientific">Dermatophagoides farinae</name>
    <name type="common">American house dust mite</name>
    <dbReference type="NCBI Taxonomy" id="6954"/>
    <lineage>
        <taxon>Eukaryota</taxon>
        <taxon>Metazoa</taxon>
        <taxon>Ecdysozoa</taxon>
        <taxon>Arthropoda</taxon>
        <taxon>Chelicerata</taxon>
        <taxon>Arachnida</taxon>
        <taxon>Acari</taxon>
        <taxon>Acariformes</taxon>
        <taxon>Sarcoptiformes</taxon>
        <taxon>Astigmata</taxon>
        <taxon>Psoroptidia</taxon>
        <taxon>Analgoidea</taxon>
        <taxon>Pyroglyphidae</taxon>
        <taxon>Dermatophagoidinae</taxon>
        <taxon>Dermatophagoides</taxon>
    </lineage>
</organism>
<sequence length="77" mass="9285">MVHGKEKKKYFQLYNILFFLSSLLRYITTNKDGEEKKIHNQNCKINVVVKFCKYMNGNNWVLFFFFIFGNLNKHLAD</sequence>
<keyword evidence="1" id="KW-0472">Membrane</keyword>
<accession>A0A922HMP6</accession>
<evidence type="ECO:0000256" key="1">
    <source>
        <dbReference type="SAM" id="Phobius"/>
    </source>
</evidence>
<keyword evidence="1" id="KW-0812">Transmembrane</keyword>
<dbReference type="AlphaFoldDB" id="A0A922HMP6"/>
<proteinExistence type="predicted"/>
<name>A0A922HMP6_DERFA</name>
<keyword evidence="3" id="KW-1185">Reference proteome</keyword>
<reference evidence="2" key="2">
    <citation type="journal article" date="2022" name="Res Sq">
        <title>Comparative Genomics Reveals Insights into the Divergent Evolution of Astigmatic Mites and Household Pest Adaptations.</title>
        <authorList>
            <person name="Xiong Q."/>
            <person name="Wan A.T.-Y."/>
            <person name="Liu X.-Y."/>
            <person name="Fung C.S.-H."/>
            <person name="Xiao X."/>
            <person name="Malainual N."/>
            <person name="Hou J."/>
            <person name="Wang L."/>
            <person name="Wang M."/>
            <person name="Yang K."/>
            <person name="Cui Y."/>
            <person name="Leung E."/>
            <person name="Nong W."/>
            <person name="Shin S.-K."/>
            <person name="Au S."/>
            <person name="Jeong K.Y."/>
            <person name="Chew F.T."/>
            <person name="Hui J."/>
            <person name="Leung T.F."/>
            <person name="Tungtrongchitr A."/>
            <person name="Zhong N."/>
            <person name="Liu Z."/>
            <person name="Tsui S."/>
        </authorList>
    </citation>
    <scope>NUCLEOTIDE SEQUENCE</scope>
    <source>
        <strain evidence="2">Derf</strain>
        <tissue evidence="2">Whole organism</tissue>
    </source>
</reference>
<evidence type="ECO:0000313" key="2">
    <source>
        <dbReference type="EMBL" id="KAH9497557.1"/>
    </source>
</evidence>
<evidence type="ECO:0000313" key="3">
    <source>
        <dbReference type="Proteomes" id="UP000790347"/>
    </source>
</evidence>
<reference evidence="2" key="1">
    <citation type="submission" date="2013-05" db="EMBL/GenBank/DDBJ databases">
        <authorList>
            <person name="Yim A.K.Y."/>
            <person name="Chan T.F."/>
            <person name="Ji K.M."/>
            <person name="Liu X.Y."/>
            <person name="Zhou J.W."/>
            <person name="Li R.Q."/>
            <person name="Yang K.Y."/>
            <person name="Li J."/>
            <person name="Li M."/>
            <person name="Law P.T.W."/>
            <person name="Wu Y.L."/>
            <person name="Cai Z.L."/>
            <person name="Qin H."/>
            <person name="Bao Y."/>
            <person name="Leung R.K.K."/>
            <person name="Ng P.K.S."/>
            <person name="Zou J."/>
            <person name="Zhong X.J."/>
            <person name="Ran P.X."/>
            <person name="Zhong N.S."/>
            <person name="Liu Z.G."/>
            <person name="Tsui S.K.W."/>
        </authorList>
    </citation>
    <scope>NUCLEOTIDE SEQUENCE</scope>
    <source>
        <strain evidence="2">Derf</strain>
        <tissue evidence="2">Whole organism</tissue>
    </source>
</reference>
<comment type="caution">
    <text evidence="2">The sequence shown here is derived from an EMBL/GenBank/DDBJ whole genome shotgun (WGS) entry which is preliminary data.</text>
</comment>
<keyword evidence="1" id="KW-1133">Transmembrane helix</keyword>
<dbReference type="Proteomes" id="UP000790347">
    <property type="component" value="Unassembled WGS sequence"/>
</dbReference>
<gene>
    <name evidence="2" type="ORF">DERF_013534</name>
</gene>
<dbReference type="EMBL" id="ASGP02000007">
    <property type="protein sequence ID" value="KAH9497557.1"/>
    <property type="molecule type" value="Genomic_DNA"/>
</dbReference>
<protein>
    <submittedName>
        <fullName evidence="2">Uncharacterized protein</fullName>
    </submittedName>
</protein>